<dbReference type="InterPro" id="IPR021255">
    <property type="entry name" value="DUF2807"/>
</dbReference>
<sequence>MKTLTLLSLVTFIVFPLTCFSAQKQTANISQTETKTIYLEHFDSIDSEMVFDIEVVKSNEEKAVIKSNYIDFVEISVKNKVLKIDYKRGQSMENVDTKIVVYAKNLTSVTAKTASVVRIKDNFTIEKFDVESAGKIFGDSNAKKILITTQSAGAVKGTMNTESLILNTRSGSTVDIQGKIAKAIISSEQASKITATKADIHEAIVTAGSASSVHLSISKELTASASSLAKIRYKTLSGIKFSVSRSSGGTIDSI</sequence>
<protein>
    <submittedName>
        <fullName evidence="3">Putative auto-transporter adhesin, head GIN domain</fullName>
    </submittedName>
</protein>
<accession>A0A1M5KM92</accession>
<dbReference type="RefSeq" id="WP_072963174.1">
    <property type="nucleotide sequence ID" value="NZ_FQUT01000017.1"/>
</dbReference>
<feature type="signal peptide" evidence="1">
    <location>
        <begin position="1"/>
        <end position="21"/>
    </location>
</feature>
<gene>
    <name evidence="3" type="ORF">SAMN05443633_11727</name>
</gene>
<dbReference type="Proteomes" id="UP000184518">
    <property type="component" value="Unassembled WGS sequence"/>
</dbReference>
<evidence type="ECO:0000313" key="4">
    <source>
        <dbReference type="Proteomes" id="UP000184518"/>
    </source>
</evidence>
<dbReference type="Pfam" id="PF10988">
    <property type="entry name" value="DUF2807"/>
    <property type="match status" value="1"/>
</dbReference>
<feature type="chain" id="PRO_5012838670" evidence="1">
    <location>
        <begin position="22"/>
        <end position="254"/>
    </location>
</feature>
<dbReference type="Gene3D" id="2.160.20.120">
    <property type="match status" value="1"/>
</dbReference>
<keyword evidence="4" id="KW-1185">Reference proteome</keyword>
<dbReference type="OrthoDB" id="1454144at2"/>
<name>A0A1M5KM92_9FLAO</name>
<evidence type="ECO:0000259" key="2">
    <source>
        <dbReference type="Pfam" id="PF10988"/>
    </source>
</evidence>
<evidence type="ECO:0000313" key="3">
    <source>
        <dbReference type="EMBL" id="SHG53907.1"/>
    </source>
</evidence>
<keyword evidence="1" id="KW-0732">Signal</keyword>
<feature type="domain" description="Putative auto-transporter adhesin head GIN" evidence="2">
    <location>
        <begin position="41"/>
        <end position="234"/>
    </location>
</feature>
<dbReference type="STRING" id="1416778.SAMN05443633_11727"/>
<reference evidence="4" key="1">
    <citation type="submission" date="2016-11" db="EMBL/GenBank/DDBJ databases">
        <authorList>
            <person name="Varghese N."/>
            <person name="Submissions S."/>
        </authorList>
    </citation>
    <scope>NUCLEOTIDE SEQUENCE [LARGE SCALE GENOMIC DNA]</scope>
    <source>
        <strain evidence="4">DSM 27619</strain>
    </source>
</reference>
<evidence type="ECO:0000256" key="1">
    <source>
        <dbReference type="SAM" id="SignalP"/>
    </source>
</evidence>
<organism evidence="3 4">
    <name type="scientific">Chryseobacterium arachidis</name>
    <dbReference type="NCBI Taxonomy" id="1416778"/>
    <lineage>
        <taxon>Bacteria</taxon>
        <taxon>Pseudomonadati</taxon>
        <taxon>Bacteroidota</taxon>
        <taxon>Flavobacteriia</taxon>
        <taxon>Flavobacteriales</taxon>
        <taxon>Weeksellaceae</taxon>
        <taxon>Chryseobacterium group</taxon>
        <taxon>Chryseobacterium</taxon>
    </lineage>
</organism>
<dbReference type="AlphaFoldDB" id="A0A1M5KM92"/>
<proteinExistence type="predicted"/>
<dbReference type="EMBL" id="FQUT01000017">
    <property type="protein sequence ID" value="SHG53907.1"/>
    <property type="molecule type" value="Genomic_DNA"/>
</dbReference>